<dbReference type="PROSITE" id="PS51918">
    <property type="entry name" value="RADICAL_SAM"/>
    <property type="match status" value="1"/>
</dbReference>
<comment type="cofactor">
    <cofactor evidence="1">
        <name>[4Fe-4S] cluster</name>
        <dbReference type="ChEBI" id="CHEBI:49883"/>
    </cofactor>
</comment>
<keyword evidence="7 10" id="KW-0408">Iron</keyword>
<dbReference type="InterPro" id="IPR007197">
    <property type="entry name" value="rSAM"/>
</dbReference>
<dbReference type="GO" id="GO:0006779">
    <property type="term" value="P:porphyrin-containing compound biosynthetic process"/>
    <property type="evidence" value="ECO:0007669"/>
    <property type="project" value="InterPro"/>
</dbReference>
<dbReference type="OrthoDB" id="9808022at2"/>
<dbReference type="RefSeq" id="WP_139940766.1">
    <property type="nucleotide sequence ID" value="NZ_JBHSYP010000006.1"/>
</dbReference>
<accession>A0A501PHX7</accession>
<evidence type="ECO:0000256" key="4">
    <source>
        <dbReference type="ARBA" id="ARBA00022617"/>
    </source>
</evidence>
<dbReference type="SFLD" id="SFLDF00288">
    <property type="entry name" value="HemN-like__clustered_with_nucl"/>
    <property type="match status" value="1"/>
</dbReference>
<dbReference type="InterPro" id="IPR006638">
    <property type="entry name" value="Elp3/MiaA/NifB-like_rSAM"/>
</dbReference>
<evidence type="ECO:0000256" key="9">
    <source>
        <dbReference type="ARBA" id="ARBA00023186"/>
    </source>
</evidence>
<dbReference type="SFLD" id="SFLDF00562">
    <property type="entry name" value="HemN-like__clustered_with_heat"/>
    <property type="match status" value="1"/>
</dbReference>
<keyword evidence="13" id="KW-1185">Reference proteome</keyword>
<sequence length="389" mass="43256">MNKTADAAQSLAVYVHWPFCRSKCPYCDFNSHVRESIDEAAWLDALCRELDHYAGLSGPRGIGSIFFGGGTPSLMSARTVEGLIDRIGRNWSLPDTAEITLEANPTSVEAEKFRDFAAAGVNRVSLGIQSLRDDDLRALGREHSVAEAKDAIALAQKYFRRNSFDLIYARMGQTVAEWERELQEALDLAANHLSLYQLTMEKGTPFHAAYRKGQLILPDEDASAEMYDLTREVCAAAGLPAYEVSNHAAPGEESRHNMTYWTYGDYIGIGPGAHGRLTVEGRLHATCQRRKPEFWLRDVQETGHATEQDELLDRRTMAEEMIMMGLRLSRGIALAEFQARIGDPLEDHLDQSRLEALLAQGYLDKDAGHLRVTGKGAPLLNYLLGELLA</sequence>
<organism evidence="12 13">
    <name type="scientific">Emcibacter nanhaiensis</name>
    <dbReference type="NCBI Taxonomy" id="1505037"/>
    <lineage>
        <taxon>Bacteria</taxon>
        <taxon>Pseudomonadati</taxon>
        <taxon>Pseudomonadota</taxon>
        <taxon>Alphaproteobacteria</taxon>
        <taxon>Emcibacterales</taxon>
        <taxon>Emcibacteraceae</taxon>
        <taxon>Emcibacter</taxon>
    </lineage>
</organism>
<dbReference type="SFLD" id="SFLDG01065">
    <property type="entry name" value="anaerobic_coproporphyrinogen-I"/>
    <property type="match status" value="1"/>
</dbReference>
<comment type="subcellular location">
    <subcellularLocation>
        <location evidence="10">Cytoplasm</location>
    </subcellularLocation>
</comment>
<reference evidence="13" key="1">
    <citation type="submission" date="2019-06" db="EMBL/GenBank/DDBJ databases">
        <title>The complete genome of Emcibacter congregatus ZYLT.</title>
        <authorList>
            <person name="Zhao Z."/>
        </authorList>
    </citation>
    <scope>NUCLEOTIDE SEQUENCE [LARGE SCALE GENOMIC DNA]</scope>
    <source>
        <strain evidence="13">MCCC 1A06723</strain>
    </source>
</reference>
<keyword evidence="6 10" id="KW-0479">Metal-binding</keyword>
<dbReference type="Pfam" id="PF04055">
    <property type="entry name" value="Radical_SAM"/>
    <property type="match status" value="1"/>
</dbReference>
<evidence type="ECO:0000256" key="10">
    <source>
        <dbReference type="RuleBase" id="RU364116"/>
    </source>
</evidence>
<evidence type="ECO:0000256" key="7">
    <source>
        <dbReference type="ARBA" id="ARBA00023004"/>
    </source>
</evidence>
<comment type="caution">
    <text evidence="12">The sequence shown here is derived from an EMBL/GenBank/DDBJ whole genome shotgun (WGS) entry which is preliminary data.</text>
</comment>
<evidence type="ECO:0000256" key="6">
    <source>
        <dbReference type="ARBA" id="ARBA00022723"/>
    </source>
</evidence>
<dbReference type="EMBL" id="VFIY01000010">
    <property type="protein sequence ID" value="TPD59795.1"/>
    <property type="molecule type" value="Genomic_DNA"/>
</dbReference>
<dbReference type="InterPro" id="IPR010723">
    <property type="entry name" value="HemN_C"/>
</dbReference>
<proteinExistence type="inferred from homology"/>
<dbReference type="PANTHER" id="PTHR13932">
    <property type="entry name" value="COPROPORPHYRINIGEN III OXIDASE"/>
    <property type="match status" value="1"/>
</dbReference>
<dbReference type="GO" id="GO:0046872">
    <property type="term" value="F:metal ion binding"/>
    <property type="evidence" value="ECO:0007669"/>
    <property type="project" value="UniProtKB-UniRule"/>
</dbReference>
<feature type="domain" description="Radical SAM core" evidence="11">
    <location>
        <begin position="5"/>
        <end position="240"/>
    </location>
</feature>
<evidence type="ECO:0000313" key="13">
    <source>
        <dbReference type="Proteomes" id="UP000319148"/>
    </source>
</evidence>
<dbReference type="GO" id="GO:0005737">
    <property type="term" value="C:cytoplasm"/>
    <property type="evidence" value="ECO:0007669"/>
    <property type="project" value="UniProtKB-SubCell"/>
</dbReference>
<dbReference type="SUPFAM" id="SSF102114">
    <property type="entry name" value="Radical SAM enzymes"/>
    <property type="match status" value="1"/>
</dbReference>
<name>A0A501PHX7_9PROT</name>
<keyword evidence="5 10" id="KW-0949">S-adenosyl-L-methionine</keyword>
<keyword evidence="10" id="KW-0963">Cytoplasm</keyword>
<keyword evidence="4 10" id="KW-0349">Heme</keyword>
<evidence type="ECO:0000256" key="5">
    <source>
        <dbReference type="ARBA" id="ARBA00022691"/>
    </source>
</evidence>
<dbReference type="InterPro" id="IPR013785">
    <property type="entry name" value="Aldolase_TIM"/>
</dbReference>
<dbReference type="AlphaFoldDB" id="A0A501PHX7"/>
<dbReference type="CDD" id="cd01335">
    <property type="entry name" value="Radical_SAM"/>
    <property type="match status" value="1"/>
</dbReference>
<evidence type="ECO:0000259" key="11">
    <source>
        <dbReference type="PROSITE" id="PS51918"/>
    </source>
</evidence>
<dbReference type="Proteomes" id="UP000319148">
    <property type="component" value="Unassembled WGS sequence"/>
</dbReference>
<comment type="function">
    <text evidence="10">Probably acts as a heme chaperone, transferring heme to an unknown acceptor. Binds one molecule of heme per monomer, possibly covalently. Binds 1 [4Fe-4S] cluster. The cluster is coordinated with 3 cysteines and an exchangeable S-adenosyl-L-methionine.</text>
</comment>
<protein>
    <recommendedName>
        <fullName evidence="3 10">Heme chaperone HemW</fullName>
    </recommendedName>
</protein>
<dbReference type="GO" id="GO:0051539">
    <property type="term" value="F:4 iron, 4 sulfur cluster binding"/>
    <property type="evidence" value="ECO:0007669"/>
    <property type="project" value="UniProtKB-UniRule"/>
</dbReference>
<keyword evidence="9 10" id="KW-0143">Chaperone</keyword>
<gene>
    <name evidence="12" type="ORF">FIV46_09905</name>
</gene>
<dbReference type="Gene3D" id="3.20.20.70">
    <property type="entry name" value="Aldolase class I"/>
    <property type="match status" value="1"/>
</dbReference>
<dbReference type="Pfam" id="PF06969">
    <property type="entry name" value="HemN_C"/>
    <property type="match status" value="1"/>
</dbReference>
<dbReference type="NCBIfam" id="TIGR00539">
    <property type="entry name" value="hemN_rel"/>
    <property type="match status" value="1"/>
</dbReference>
<comment type="similarity">
    <text evidence="2">Belongs to the anaerobic coproporphyrinogen-III oxidase family. HemW subfamily.</text>
</comment>
<evidence type="ECO:0000256" key="1">
    <source>
        <dbReference type="ARBA" id="ARBA00001966"/>
    </source>
</evidence>
<keyword evidence="10" id="KW-0004">4Fe-4S</keyword>
<dbReference type="InterPro" id="IPR058240">
    <property type="entry name" value="rSAM_sf"/>
</dbReference>
<evidence type="ECO:0000256" key="2">
    <source>
        <dbReference type="ARBA" id="ARBA00006100"/>
    </source>
</evidence>
<evidence type="ECO:0000313" key="12">
    <source>
        <dbReference type="EMBL" id="TPD59795.1"/>
    </source>
</evidence>
<evidence type="ECO:0000256" key="8">
    <source>
        <dbReference type="ARBA" id="ARBA00023014"/>
    </source>
</evidence>
<evidence type="ECO:0000256" key="3">
    <source>
        <dbReference type="ARBA" id="ARBA00017228"/>
    </source>
</evidence>
<dbReference type="InterPro" id="IPR004559">
    <property type="entry name" value="HemW-like"/>
</dbReference>
<dbReference type="SMART" id="SM00729">
    <property type="entry name" value="Elp3"/>
    <property type="match status" value="1"/>
</dbReference>
<dbReference type="PANTHER" id="PTHR13932:SF5">
    <property type="entry name" value="RADICAL S-ADENOSYL METHIONINE DOMAIN-CONTAINING PROTEIN 1, MITOCHONDRIAL"/>
    <property type="match status" value="1"/>
</dbReference>
<dbReference type="GO" id="GO:0004109">
    <property type="term" value="F:coproporphyrinogen oxidase activity"/>
    <property type="evidence" value="ECO:0007669"/>
    <property type="project" value="InterPro"/>
</dbReference>
<dbReference type="InterPro" id="IPR034505">
    <property type="entry name" value="Coproporphyrinogen-III_oxidase"/>
</dbReference>
<keyword evidence="8 10" id="KW-0411">Iron-sulfur</keyword>
<dbReference type="SFLD" id="SFLDS00029">
    <property type="entry name" value="Radical_SAM"/>
    <property type="match status" value="1"/>
</dbReference>